<dbReference type="EMBL" id="KN823049">
    <property type="protein sequence ID" value="KIO25037.1"/>
    <property type="molecule type" value="Genomic_DNA"/>
</dbReference>
<dbReference type="InterPro" id="IPR021139">
    <property type="entry name" value="NYN"/>
</dbReference>
<dbReference type="InterPro" id="IPR024768">
    <property type="entry name" value="Marf1"/>
</dbReference>
<protein>
    <recommendedName>
        <fullName evidence="2">NYN domain-containing protein</fullName>
    </recommendedName>
</protein>
<feature type="region of interest" description="Disordered" evidence="1">
    <location>
        <begin position="280"/>
        <end position="377"/>
    </location>
</feature>
<reference evidence="4" key="2">
    <citation type="submission" date="2015-01" db="EMBL/GenBank/DDBJ databases">
        <title>Evolutionary Origins and Diversification of the Mycorrhizal Mutualists.</title>
        <authorList>
            <consortium name="DOE Joint Genome Institute"/>
            <consortium name="Mycorrhizal Genomics Consortium"/>
            <person name="Kohler A."/>
            <person name="Kuo A."/>
            <person name="Nagy L.G."/>
            <person name="Floudas D."/>
            <person name="Copeland A."/>
            <person name="Barry K.W."/>
            <person name="Cichocki N."/>
            <person name="Veneault-Fourrey C."/>
            <person name="LaButti K."/>
            <person name="Lindquist E.A."/>
            <person name="Lipzen A."/>
            <person name="Lundell T."/>
            <person name="Morin E."/>
            <person name="Murat C."/>
            <person name="Riley R."/>
            <person name="Ohm R."/>
            <person name="Sun H."/>
            <person name="Tunlid A."/>
            <person name="Henrissat B."/>
            <person name="Grigoriev I.V."/>
            <person name="Hibbett D.S."/>
            <person name="Martin F."/>
        </authorList>
    </citation>
    <scope>NUCLEOTIDE SEQUENCE [LARGE SCALE GENOMIC DNA]</scope>
    <source>
        <strain evidence="4">MUT 4182</strain>
    </source>
</reference>
<name>A0A0C3LUG9_9AGAM</name>
<evidence type="ECO:0000259" key="2">
    <source>
        <dbReference type="Pfam" id="PF01936"/>
    </source>
</evidence>
<keyword evidence="4" id="KW-1185">Reference proteome</keyword>
<feature type="domain" description="NYN" evidence="2">
    <location>
        <begin position="12"/>
        <end position="145"/>
    </location>
</feature>
<feature type="compositionally biased region" description="Pro residues" evidence="1">
    <location>
        <begin position="295"/>
        <end position="306"/>
    </location>
</feature>
<dbReference type="HOGENOM" id="CLU_019899_1_0_1"/>
<gene>
    <name evidence="3" type="ORF">M407DRAFT_8598</name>
</gene>
<feature type="compositionally biased region" description="Polar residues" evidence="1">
    <location>
        <begin position="341"/>
        <end position="350"/>
    </location>
</feature>
<dbReference type="GO" id="GO:0010468">
    <property type="term" value="P:regulation of gene expression"/>
    <property type="evidence" value="ECO:0007669"/>
    <property type="project" value="InterPro"/>
</dbReference>
<feature type="region of interest" description="Disordered" evidence="1">
    <location>
        <begin position="190"/>
        <end position="246"/>
    </location>
</feature>
<sequence length="458" mass="50103">MNGEYNLSLSPRVGIFWDFENYPPPSKLNGCDMGNRIRRLGQHFGTVVAFKAYLDQSVTSCTKAMRSQLQSSGVSLTDCPRPDRDRKDVADKMILADLMAFAYDNPLPSAIILISGDKDFAYAISVLRSQLYSVILVHRGSDVSPNLVAQPNIAIDGNRIFEPGWEDMLAGLPEIFDRRTTLRHLREIEDGGVHVEEGEPPVQQEEVVPTPATAAGAMPDETREETSRSPVPSVKVGLESEPNKETGAVVSDSLKDHHEPLSDSSNQADPVDAAISRDIHSSTESVHSTSSAKDGPPPPPIPPRPLGYPSAKTAQFMPLVDYPESVSDSSDDEHPEPNPVETCQDTSSLPHLNVESFPPDLQSAPDLTSPSSSTVPASSLKEIPEVFLDLIDVLDQARCMGIDYLNPETLEQMVLHRNPDLLIEARVERFGTYLKLADNQGVVEYNGMSQGVKLKEIL</sequence>
<evidence type="ECO:0000256" key="1">
    <source>
        <dbReference type="SAM" id="MobiDB-lite"/>
    </source>
</evidence>
<reference evidence="3 4" key="1">
    <citation type="submission" date="2014-04" db="EMBL/GenBank/DDBJ databases">
        <authorList>
            <consortium name="DOE Joint Genome Institute"/>
            <person name="Kuo A."/>
            <person name="Girlanda M."/>
            <person name="Perotto S."/>
            <person name="Kohler A."/>
            <person name="Nagy L.G."/>
            <person name="Floudas D."/>
            <person name="Copeland A."/>
            <person name="Barry K.W."/>
            <person name="Cichocki N."/>
            <person name="Veneault-Fourrey C."/>
            <person name="LaButti K."/>
            <person name="Lindquist E.A."/>
            <person name="Lipzen A."/>
            <person name="Lundell T."/>
            <person name="Morin E."/>
            <person name="Murat C."/>
            <person name="Sun H."/>
            <person name="Tunlid A."/>
            <person name="Henrissat B."/>
            <person name="Grigoriev I.V."/>
            <person name="Hibbett D.S."/>
            <person name="Martin F."/>
            <person name="Nordberg H.P."/>
            <person name="Cantor M.N."/>
            <person name="Hua S.X."/>
        </authorList>
    </citation>
    <scope>NUCLEOTIDE SEQUENCE [LARGE SCALE GENOMIC DNA]</scope>
    <source>
        <strain evidence="3 4">MUT 4182</strain>
    </source>
</reference>
<accession>A0A0C3LUG9</accession>
<dbReference type="STRING" id="1051891.A0A0C3LUG9"/>
<feature type="compositionally biased region" description="Low complexity" evidence="1">
    <location>
        <begin position="282"/>
        <end position="291"/>
    </location>
</feature>
<evidence type="ECO:0000313" key="4">
    <source>
        <dbReference type="Proteomes" id="UP000054248"/>
    </source>
</evidence>
<feature type="compositionally biased region" description="Low complexity" evidence="1">
    <location>
        <begin position="200"/>
        <end position="209"/>
    </location>
</feature>
<dbReference type="CDD" id="cd10910">
    <property type="entry name" value="PIN_limkain_b1_N_like"/>
    <property type="match status" value="1"/>
</dbReference>
<dbReference type="OrthoDB" id="549353at2759"/>
<dbReference type="PANTHER" id="PTHR14379:SF3">
    <property type="entry name" value="MEIOSIS REGULATOR AND MRNA STABILITY FACTOR 1"/>
    <property type="match status" value="1"/>
</dbReference>
<dbReference type="Proteomes" id="UP000054248">
    <property type="component" value="Unassembled WGS sequence"/>
</dbReference>
<feature type="compositionally biased region" description="Low complexity" evidence="1">
    <location>
        <begin position="368"/>
        <end position="377"/>
    </location>
</feature>
<dbReference type="AlphaFoldDB" id="A0A0C3LUG9"/>
<dbReference type="GO" id="GO:1905762">
    <property type="term" value="F:CCR4-NOT complex binding"/>
    <property type="evidence" value="ECO:0007669"/>
    <property type="project" value="TreeGrafter"/>
</dbReference>
<dbReference type="GO" id="GO:0004540">
    <property type="term" value="F:RNA nuclease activity"/>
    <property type="evidence" value="ECO:0007669"/>
    <property type="project" value="InterPro"/>
</dbReference>
<dbReference type="Pfam" id="PF01936">
    <property type="entry name" value="NYN"/>
    <property type="match status" value="1"/>
</dbReference>
<dbReference type="GO" id="GO:0005777">
    <property type="term" value="C:peroxisome"/>
    <property type="evidence" value="ECO:0007669"/>
    <property type="project" value="InterPro"/>
</dbReference>
<dbReference type="Gene3D" id="3.40.50.1010">
    <property type="entry name" value="5'-nuclease"/>
    <property type="match status" value="1"/>
</dbReference>
<evidence type="ECO:0000313" key="3">
    <source>
        <dbReference type="EMBL" id="KIO25037.1"/>
    </source>
</evidence>
<dbReference type="PANTHER" id="PTHR14379">
    <property type="entry name" value="LIMKAIN B LKAP"/>
    <property type="match status" value="1"/>
</dbReference>
<organism evidence="3 4">
    <name type="scientific">Tulasnella calospora MUT 4182</name>
    <dbReference type="NCBI Taxonomy" id="1051891"/>
    <lineage>
        <taxon>Eukaryota</taxon>
        <taxon>Fungi</taxon>
        <taxon>Dikarya</taxon>
        <taxon>Basidiomycota</taxon>
        <taxon>Agaricomycotina</taxon>
        <taxon>Agaricomycetes</taxon>
        <taxon>Cantharellales</taxon>
        <taxon>Tulasnellaceae</taxon>
        <taxon>Tulasnella</taxon>
    </lineage>
</organism>
<proteinExistence type="predicted"/>